<dbReference type="Proteomes" id="UP001165079">
    <property type="component" value="Unassembled WGS sequence"/>
</dbReference>
<feature type="transmembrane region" description="Helical" evidence="1">
    <location>
        <begin position="12"/>
        <end position="37"/>
    </location>
</feature>
<evidence type="ECO:0000256" key="1">
    <source>
        <dbReference type="SAM" id="Phobius"/>
    </source>
</evidence>
<accession>A0A9W6SR76</accession>
<keyword evidence="1" id="KW-0472">Membrane</keyword>
<dbReference type="GO" id="GO:0042158">
    <property type="term" value="P:lipoprotein biosynthetic process"/>
    <property type="evidence" value="ECO:0007669"/>
    <property type="project" value="InterPro"/>
</dbReference>
<keyword evidence="1" id="KW-1133">Transmembrane helix</keyword>
<feature type="transmembrane region" description="Helical" evidence="1">
    <location>
        <begin position="76"/>
        <end position="95"/>
    </location>
</feature>
<organism evidence="2 3">
    <name type="scientific">Actinorhabdospora filicis</name>
    <dbReference type="NCBI Taxonomy" id="1785913"/>
    <lineage>
        <taxon>Bacteria</taxon>
        <taxon>Bacillati</taxon>
        <taxon>Actinomycetota</taxon>
        <taxon>Actinomycetes</taxon>
        <taxon>Micromonosporales</taxon>
        <taxon>Micromonosporaceae</taxon>
        <taxon>Actinorhabdospora</taxon>
    </lineage>
</organism>
<evidence type="ECO:0008006" key="4">
    <source>
        <dbReference type="Google" id="ProtNLM"/>
    </source>
</evidence>
<protein>
    <recommendedName>
        <fullName evidence="4">Prolipoprotein diacylglyceryltransferase</fullName>
    </recommendedName>
</protein>
<gene>
    <name evidence="2" type="ORF">Afil01_40630</name>
</gene>
<keyword evidence="1" id="KW-0812">Transmembrane</keyword>
<dbReference type="Pfam" id="PF01790">
    <property type="entry name" value="LGT"/>
    <property type="match status" value="1"/>
</dbReference>
<sequence length="343" mass="33721">MTVRAPAPVTRAGVTAFRLYAVLGLAAALAVAFGLSAPRGLDAVVTGVACAAGVAAFVVTALAAKVRHGRERLVALHQFLAVLTACALVVWALGADVPSYLDVLAPGVLAAIAVGRLGCLAAGCCHGRVAVRGPRVAYRREHVAEGFPGVLAGVGLVPVQAAEAVVAGALVAAGAVSGLGLVVCLGGYGAARAGLERLRGDGPPSRRRVSPQSLVGVGASVVAAGYAAVFGGFPIAPAFALVAALFLIAPPALSDVAHPRHLVHLAEAVRGSTEAARGGGTPVVVTACGTRVSASVVAGRMTVAVAPAREAVGTLIARLYGVDAPAGIARGGGDLIVVDLGPV</sequence>
<dbReference type="GO" id="GO:0008961">
    <property type="term" value="F:phosphatidylglycerol-prolipoprotein diacylglyceryl transferase activity"/>
    <property type="evidence" value="ECO:0007669"/>
    <property type="project" value="InterPro"/>
</dbReference>
<dbReference type="InterPro" id="IPR001640">
    <property type="entry name" value="Lgt"/>
</dbReference>
<dbReference type="RefSeq" id="WP_285664376.1">
    <property type="nucleotide sequence ID" value="NZ_BSTX01000002.1"/>
</dbReference>
<dbReference type="AlphaFoldDB" id="A0A9W6SR76"/>
<reference evidence="2" key="1">
    <citation type="submission" date="2023-03" db="EMBL/GenBank/DDBJ databases">
        <title>Actinorhabdospora filicis NBRC 111898.</title>
        <authorList>
            <person name="Ichikawa N."/>
            <person name="Sato H."/>
            <person name="Tonouchi N."/>
        </authorList>
    </citation>
    <scope>NUCLEOTIDE SEQUENCE</scope>
    <source>
        <strain evidence="2">NBRC 111898</strain>
    </source>
</reference>
<evidence type="ECO:0000313" key="2">
    <source>
        <dbReference type="EMBL" id="GLZ79256.1"/>
    </source>
</evidence>
<feature type="transmembrane region" description="Helical" evidence="1">
    <location>
        <begin position="43"/>
        <end position="64"/>
    </location>
</feature>
<name>A0A9W6SR76_9ACTN</name>
<feature type="transmembrane region" description="Helical" evidence="1">
    <location>
        <begin position="143"/>
        <end position="161"/>
    </location>
</feature>
<dbReference type="GO" id="GO:0005886">
    <property type="term" value="C:plasma membrane"/>
    <property type="evidence" value="ECO:0007669"/>
    <property type="project" value="InterPro"/>
</dbReference>
<feature type="transmembrane region" description="Helical" evidence="1">
    <location>
        <begin position="107"/>
        <end position="131"/>
    </location>
</feature>
<dbReference type="EMBL" id="BSTX01000002">
    <property type="protein sequence ID" value="GLZ79256.1"/>
    <property type="molecule type" value="Genomic_DNA"/>
</dbReference>
<keyword evidence="3" id="KW-1185">Reference proteome</keyword>
<feature type="transmembrane region" description="Helical" evidence="1">
    <location>
        <begin position="209"/>
        <end position="229"/>
    </location>
</feature>
<feature type="transmembrane region" description="Helical" evidence="1">
    <location>
        <begin position="167"/>
        <end position="188"/>
    </location>
</feature>
<comment type="caution">
    <text evidence="2">The sequence shown here is derived from an EMBL/GenBank/DDBJ whole genome shotgun (WGS) entry which is preliminary data.</text>
</comment>
<evidence type="ECO:0000313" key="3">
    <source>
        <dbReference type="Proteomes" id="UP001165079"/>
    </source>
</evidence>
<proteinExistence type="predicted"/>